<evidence type="ECO:0000256" key="1">
    <source>
        <dbReference type="ARBA" id="ARBA00022443"/>
    </source>
</evidence>
<feature type="domain" description="SH3" evidence="4">
    <location>
        <begin position="5"/>
        <end position="66"/>
    </location>
</feature>
<protein>
    <recommendedName>
        <fullName evidence="4">SH3 domain-containing protein</fullName>
    </recommendedName>
</protein>
<feature type="compositionally biased region" description="Pro residues" evidence="3">
    <location>
        <begin position="372"/>
        <end position="385"/>
    </location>
</feature>
<evidence type="ECO:0000256" key="2">
    <source>
        <dbReference type="PROSITE-ProRule" id="PRU00192"/>
    </source>
</evidence>
<dbReference type="SUPFAM" id="SSF50044">
    <property type="entry name" value="SH3-domain"/>
    <property type="match status" value="1"/>
</dbReference>
<evidence type="ECO:0000313" key="6">
    <source>
        <dbReference type="Proteomes" id="UP000886653"/>
    </source>
</evidence>
<feature type="compositionally biased region" description="Polar residues" evidence="3">
    <location>
        <begin position="574"/>
        <end position="595"/>
    </location>
</feature>
<feature type="compositionally biased region" description="Pro residues" evidence="3">
    <location>
        <begin position="696"/>
        <end position="707"/>
    </location>
</feature>
<dbReference type="Gene3D" id="2.30.30.40">
    <property type="entry name" value="SH3 Domains"/>
    <property type="match status" value="1"/>
</dbReference>
<feature type="compositionally biased region" description="Polar residues" evidence="3">
    <location>
        <begin position="1096"/>
        <end position="1108"/>
    </location>
</feature>
<feature type="region of interest" description="Disordered" evidence="3">
    <location>
        <begin position="66"/>
        <end position="86"/>
    </location>
</feature>
<reference evidence="5" key="1">
    <citation type="submission" date="2013-11" db="EMBL/GenBank/DDBJ databases">
        <title>Genome sequence of the fusiform rust pathogen reveals effectors for host alternation and coevolution with pine.</title>
        <authorList>
            <consortium name="DOE Joint Genome Institute"/>
            <person name="Smith K."/>
            <person name="Pendleton A."/>
            <person name="Kubisiak T."/>
            <person name="Anderson C."/>
            <person name="Salamov A."/>
            <person name="Aerts A."/>
            <person name="Riley R."/>
            <person name="Clum A."/>
            <person name="Lindquist E."/>
            <person name="Ence D."/>
            <person name="Campbell M."/>
            <person name="Kronenberg Z."/>
            <person name="Feau N."/>
            <person name="Dhillon B."/>
            <person name="Hamelin R."/>
            <person name="Burleigh J."/>
            <person name="Smith J."/>
            <person name="Yandell M."/>
            <person name="Nelson C."/>
            <person name="Grigoriev I."/>
            <person name="Davis J."/>
        </authorList>
    </citation>
    <scope>NUCLEOTIDE SEQUENCE</scope>
    <source>
        <strain evidence="5">G11</strain>
    </source>
</reference>
<organism evidence="5 6">
    <name type="scientific">Cronartium quercuum f. sp. fusiforme G11</name>
    <dbReference type="NCBI Taxonomy" id="708437"/>
    <lineage>
        <taxon>Eukaryota</taxon>
        <taxon>Fungi</taxon>
        <taxon>Dikarya</taxon>
        <taxon>Basidiomycota</taxon>
        <taxon>Pucciniomycotina</taxon>
        <taxon>Pucciniomycetes</taxon>
        <taxon>Pucciniales</taxon>
        <taxon>Coleosporiaceae</taxon>
        <taxon>Cronartium</taxon>
    </lineage>
</organism>
<dbReference type="PROSITE" id="PS50002">
    <property type="entry name" value="SH3"/>
    <property type="match status" value="1"/>
</dbReference>
<dbReference type="InterPro" id="IPR057402">
    <property type="entry name" value="AIM3_BBC1_C"/>
</dbReference>
<accession>A0A9P6NNG2</accession>
<dbReference type="EMBL" id="MU167233">
    <property type="protein sequence ID" value="KAG0148767.1"/>
    <property type="molecule type" value="Genomic_DNA"/>
</dbReference>
<comment type="caution">
    <text evidence="5">The sequence shown here is derived from an EMBL/GenBank/DDBJ whole genome shotgun (WGS) entry which is preliminary data.</text>
</comment>
<evidence type="ECO:0000313" key="5">
    <source>
        <dbReference type="EMBL" id="KAG0148767.1"/>
    </source>
</evidence>
<feature type="compositionally biased region" description="Basic and acidic residues" evidence="3">
    <location>
        <begin position="302"/>
        <end position="315"/>
    </location>
</feature>
<dbReference type="InterPro" id="IPR001452">
    <property type="entry name" value="SH3_domain"/>
</dbReference>
<feature type="compositionally biased region" description="Polar residues" evidence="3">
    <location>
        <begin position="1019"/>
        <end position="1034"/>
    </location>
</feature>
<evidence type="ECO:0000259" key="4">
    <source>
        <dbReference type="PROSITE" id="PS50002"/>
    </source>
</evidence>
<name>A0A9P6NNG2_9BASI</name>
<dbReference type="Pfam" id="PF25459">
    <property type="entry name" value="AIM3_BBC1_C"/>
    <property type="match status" value="1"/>
</dbReference>
<sequence>MPTTHYPYRARALMRFKAQDGQFVLSPNTMVTVTAPTDEDGDWVNVTSEDGQSGSVPSGFLVQFDDDDIAGGAEKPGVPVAGQPTPNVVTEAVHVATIDNKTNPSQPPSGSSAAEPPPSPPVSKLPRPLPGSQPSSMSEEIGPTSSSSQPPPPVSKPNALRDRIAMFNKAPSAPPPPGPGSLRPKPPLARKPLHMPPPVSAVSGSEPNEPLSVAPDSEPPHTSATAGMSAADAEEAVRAGGSLKDRIKLLQQQQQQATEASDTPPSPAPKPKREWKRPVAPPSSEDQPPILGMMPPTLQRMPTKDTDGGDPDHESSNLPSTSDSVPNPPSSSSLSKDETAIEETEDDDVARRRRIAERMAKLGGAKMGFGFPGPPLSVKPSIPPKARPDDTENKRSDEASVTASEPALPPESIAMPAIPKRAGPPRRKAPAPAAAPSQPVPEKVVLPAEQNEVSGPDETVTSTQADQTHQEVNAAEPTLADALQSINQRPEVITDALEEEALTKAEISDSNQTYQPLDDQHESHPSSIRSEKEGVEDELTVTGKVNHLDSSSPDVLQPVEPDDASIGPSLIDTPLSQEGGTTETAEAISQPSHSPKCTLEALARPSGSGPTSKGFQEEPDDGQSDAYQYGLPSAHSSVLTPTRAETLSTGDDEEDSETREALLEDQAGSETQTLTDDLAAGFTHPAEVQTFDRLPPITPRPPLPATPATPLDGNRESFAKKMAAISDQPLFPPLSPRGGMRRPSGPREPNSPSGNLPDYPSSLVDEPLDSQLATQKGSFEREHDGIQAPSDTSLPPPISARPLPTLESTVAGDDADDSQASAHNLDIYVPEPNQVHESSDNVQEEEEDEETARRRRLAERMAKMGARPMMGGMMPMLPSSGSSSGLHRRPTTSNTSGNNPSPNVPSPIASGPPPPVPSSRPLPSLPGASPPSPDASPTPSGNIASAPRRAAPSPTYRAPSSSMDQTTDEKSKAPMSPSPPMPSAQTPSLPALIDARSKPPTRSPPPPQSPASRPRIPTAYQNVPKRTSTLSQPGLTWAQVDDSQAMAAEAMEGSDNSGGSDDEELGPPPIPTQRPPMVQRSMSLRKESAEPIRSGSFESTRSSNQRLSVSEKDPSNHPSPKVLNTGHQLTDDSPKCSHSSQKPDYKARDLDLASERWWRTKPVSLPTSVQRMTDVLARIQGSSTLTKGVPTYQYELVVIRDDYSKTVVRIYFEEGEGESETEMAQTHYPPPVPYPIATLQELSASIGPQLVARAKAREDEKGVKFSASEENGKLFVGTIVKSVAIALEPVGETFGEVIYKCEIQDFKGAHPEIDVKDDIRPGDIVASYGATFKGKGIGHNSMNLGTVTNAHVAIVAEHDVKKNKFKAYGIWHGKVELLSYRLDELKSGSIKVFRVLDKKFLEN</sequence>
<evidence type="ECO:0000256" key="3">
    <source>
        <dbReference type="SAM" id="MobiDB-lite"/>
    </source>
</evidence>
<feature type="region of interest" description="Disordered" evidence="3">
    <location>
        <begin position="99"/>
        <end position="477"/>
    </location>
</feature>
<feature type="compositionally biased region" description="Pro residues" evidence="3">
    <location>
        <begin position="172"/>
        <end position="199"/>
    </location>
</feature>
<feature type="compositionally biased region" description="Polar residues" evidence="3">
    <location>
        <begin position="459"/>
        <end position="471"/>
    </location>
</feature>
<dbReference type="Proteomes" id="UP000886653">
    <property type="component" value="Unassembled WGS sequence"/>
</dbReference>
<gene>
    <name evidence="5" type="ORF">CROQUDRAFT_131670</name>
</gene>
<dbReference type="InterPro" id="IPR036028">
    <property type="entry name" value="SH3-like_dom_sf"/>
</dbReference>
<feature type="compositionally biased region" description="Basic and acidic residues" evidence="3">
    <location>
        <begin position="518"/>
        <end position="533"/>
    </location>
</feature>
<feature type="compositionally biased region" description="Basic and acidic residues" evidence="3">
    <location>
        <begin position="1129"/>
        <end position="1147"/>
    </location>
</feature>
<keyword evidence="6" id="KW-1185">Reference proteome</keyword>
<keyword evidence="1 2" id="KW-0728">SH3 domain</keyword>
<dbReference type="OrthoDB" id="2500858at2759"/>
<feature type="region of interest" description="Disordered" evidence="3">
    <location>
        <begin position="498"/>
        <end position="1147"/>
    </location>
</feature>
<proteinExistence type="predicted"/>
<feature type="compositionally biased region" description="Low complexity" evidence="3">
    <location>
        <begin position="319"/>
        <end position="334"/>
    </location>
</feature>
<feature type="compositionally biased region" description="Polar residues" evidence="3">
    <location>
        <begin position="634"/>
        <end position="649"/>
    </location>
</feature>
<feature type="compositionally biased region" description="Pro residues" evidence="3">
    <location>
        <begin position="115"/>
        <end position="131"/>
    </location>
</feature>
<feature type="compositionally biased region" description="Low complexity" evidence="3">
    <location>
        <begin position="868"/>
        <end position="901"/>
    </location>
</feature>
<feature type="compositionally biased region" description="Basic and acidic residues" evidence="3">
    <location>
        <begin position="386"/>
        <end position="398"/>
    </location>
</feature>
<feature type="compositionally biased region" description="Low complexity" evidence="3">
    <location>
        <begin position="937"/>
        <end position="962"/>
    </location>
</feature>
<dbReference type="CDD" id="cd00174">
    <property type="entry name" value="SH3"/>
    <property type="match status" value="1"/>
</dbReference>
<feature type="compositionally biased region" description="Pro residues" evidence="3">
    <location>
        <begin position="902"/>
        <end position="936"/>
    </location>
</feature>